<dbReference type="PhylomeDB" id="B0Y1N0"/>
<dbReference type="Gene3D" id="1.25.40.10">
    <property type="entry name" value="Tetratricopeptide repeat domain"/>
    <property type="match status" value="1"/>
</dbReference>
<evidence type="ECO:0000313" key="1">
    <source>
        <dbReference type="EMBL" id="EDP50986.1"/>
    </source>
</evidence>
<dbReference type="PANTHER" id="PTHR23004:SF7">
    <property type="entry name" value="DUF924-DOMAIN-CONTAINING PROTEIN"/>
    <property type="match status" value="1"/>
</dbReference>
<proteinExistence type="predicted"/>
<name>B0Y1N0_ASPFC</name>
<dbReference type="Pfam" id="PF06041">
    <property type="entry name" value="DUF924"/>
    <property type="match status" value="1"/>
</dbReference>
<organism evidence="1 2">
    <name type="scientific">Aspergillus fumigatus (strain CBS 144.89 / FGSC A1163 / CEA10)</name>
    <name type="common">Neosartorya fumigata</name>
    <dbReference type="NCBI Taxonomy" id="451804"/>
    <lineage>
        <taxon>Eukaryota</taxon>
        <taxon>Fungi</taxon>
        <taxon>Dikarya</taxon>
        <taxon>Ascomycota</taxon>
        <taxon>Pezizomycotina</taxon>
        <taxon>Eurotiomycetes</taxon>
        <taxon>Eurotiomycetidae</taxon>
        <taxon>Eurotiales</taxon>
        <taxon>Aspergillaceae</taxon>
        <taxon>Aspergillus</taxon>
        <taxon>Aspergillus subgen. Fumigati</taxon>
    </lineage>
</organism>
<dbReference type="Gene3D" id="1.20.58.320">
    <property type="entry name" value="TPR-like"/>
    <property type="match status" value="1"/>
</dbReference>
<dbReference type="EMBL" id="DS499597">
    <property type="protein sequence ID" value="EDP50986.1"/>
    <property type="molecule type" value="Genomic_DNA"/>
</dbReference>
<dbReference type="InterPro" id="IPR011990">
    <property type="entry name" value="TPR-like_helical_dom_sf"/>
</dbReference>
<evidence type="ECO:0000313" key="2">
    <source>
        <dbReference type="Proteomes" id="UP000001699"/>
    </source>
</evidence>
<keyword evidence="2" id="KW-1185">Reference proteome</keyword>
<dbReference type="OrthoDB" id="414698at2759"/>
<dbReference type="InterPro" id="IPR010323">
    <property type="entry name" value="DUF924"/>
</dbReference>
<dbReference type="PANTHER" id="PTHR23004">
    <property type="entry name" value="DOUBLECORTIN DOMAIN CONTAINING 2"/>
    <property type="match status" value="1"/>
</dbReference>
<dbReference type="Proteomes" id="UP000001699">
    <property type="component" value="Unassembled WGS sequence"/>
</dbReference>
<reference evidence="1 2" key="1">
    <citation type="journal article" date="2008" name="PLoS Genet.">
        <title>Genomic islands in the pathogenic filamentous fungus Aspergillus fumigatus.</title>
        <authorList>
            <person name="Fedorova N.D."/>
            <person name="Khaldi N."/>
            <person name="Joardar V.S."/>
            <person name="Maiti R."/>
            <person name="Amedeo P."/>
            <person name="Anderson M.J."/>
            <person name="Crabtree J."/>
            <person name="Silva J.C."/>
            <person name="Badger J.H."/>
            <person name="Albarraq A."/>
            <person name="Angiuoli S."/>
            <person name="Bussey H."/>
            <person name="Bowyer P."/>
            <person name="Cotty P.J."/>
            <person name="Dyer P.S."/>
            <person name="Egan A."/>
            <person name="Galens K."/>
            <person name="Fraser-Liggett C.M."/>
            <person name="Haas B.J."/>
            <person name="Inman J.M."/>
            <person name="Kent R."/>
            <person name="Lemieux S."/>
            <person name="Malavazi I."/>
            <person name="Orvis J."/>
            <person name="Roemer T."/>
            <person name="Ronning C.M."/>
            <person name="Sundaram J.P."/>
            <person name="Sutton G."/>
            <person name="Turner G."/>
            <person name="Venter J.C."/>
            <person name="White O.R."/>
            <person name="Whitty B.R."/>
            <person name="Youngman P."/>
            <person name="Wolfe K.H."/>
            <person name="Goldman G.H."/>
            <person name="Wortman J.R."/>
            <person name="Jiang B."/>
            <person name="Denning D.W."/>
            <person name="Nierman W.C."/>
        </authorList>
    </citation>
    <scope>NUCLEOTIDE SEQUENCE [LARGE SCALE GENOMIC DNA]</scope>
    <source>
        <strain evidence="2">CBS 144.89 / FGSC A1163 / CEA10</strain>
    </source>
</reference>
<dbReference type="VEuPathDB" id="FungiDB:AFUB_049880"/>
<dbReference type="SUPFAM" id="SSF48452">
    <property type="entry name" value="TPR-like"/>
    <property type="match status" value="1"/>
</dbReference>
<evidence type="ECO:0008006" key="3">
    <source>
        <dbReference type="Google" id="ProtNLM"/>
    </source>
</evidence>
<dbReference type="HOGENOM" id="CLU_065010_0_1_1"/>
<accession>B0Y1N0</accession>
<dbReference type="AlphaFoldDB" id="B0Y1N0"/>
<sequence>MMPVPCRLLMGRAPRYITRGLCITRCTHSTTLSIQYNSIQCPNQRASYRSSQFAPPYRRTVSTMASDQSTTLDQLLVPSLLPRIYTFWFQHIPSNKRLLLPSQEDWMKWFLKSDDFDSACTSQFSTILTAIRDTNTTAEDLLSRANPSTPQDWLALIILLDQLPRNIYRGESSRIVFEFFDPLARTIALKAADAGFPSGTSPFRYRQGQRIWFYMPFIHAEDLDMQELARIKYAEMAEDFTRLLDGDATGLSDDEAQCRQILLENRARLEEQLTTHFRVQREHYEPIARFGRFPHRNVALGRETSDEERRFLEEGKIFG</sequence>
<gene>
    <name evidence="1" type="ORF">AFUB_049880</name>
</gene>
<protein>
    <recommendedName>
        <fullName evidence="3">DUF924-domain-containing protein</fullName>
    </recommendedName>
</protein>